<dbReference type="InterPro" id="IPR009003">
    <property type="entry name" value="Peptidase_S1_PA"/>
</dbReference>
<dbReference type="AlphaFoldDB" id="A0AAV9HV80"/>
<reference evidence="1" key="2">
    <citation type="submission" date="2023-06" db="EMBL/GenBank/DDBJ databases">
        <authorList>
            <consortium name="Lawrence Berkeley National Laboratory"/>
            <person name="Mondo S.J."/>
            <person name="Hensen N."/>
            <person name="Bonometti L."/>
            <person name="Westerberg I."/>
            <person name="Brannstrom I.O."/>
            <person name="Guillou S."/>
            <person name="Cros-Aarteil S."/>
            <person name="Calhoun S."/>
            <person name="Haridas S."/>
            <person name="Kuo A."/>
            <person name="Pangilinan J."/>
            <person name="Riley R."/>
            <person name="Labutti K."/>
            <person name="Andreopoulos B."/>
            <person name="Lipzen A."/>
            <person name="Chen C."/>
            <person name="Yanf M."/>
            <person name="Daum C."/>
            <person name="Ng V."/>
            <person name="Clum A."/>
            <person name="Steindorff A."/>
            <person name="Ohm R."/>
            <person name="Martin F."/>
            <person name="Silar P."/>
            <person name="Natvig D."/>
            <person name="Lalanne C."/>
            <person name="Gautier V."/>
            <person name="Ament-Velasquez S.L."/>
            <person name="Kruys A."/>
            <person name="Hutchinson M.I."/>
            <person name="Powell A.J."/>
            <person name="Barry K."/>
            <person name="Miller A.N."/>
            <person name="Grigoriev I.V."/>
            <person name="Debuchy R."/>
            <person name="Gladieux P."/>
            <person name="Thoren M.H."/>
            <person name="Johannesson H."/>
        </authorList>
    </citation>
    <scope>NUCLEOTIDE SEQUENCE</scope>
    <source>
        <strain evidence="1">PSN324</strain>
    </source>
</reference>
<dbReference type="InterPro" id="IPR043504">
    <property type="entry name" value="Peptidase_S1_PA_chymotrypsin"/>
</dbReference>
<name>A0AAV9HV80_9PEZI</name>
<dbReference type="SUPFAM" id="SSF50494">
    <property type="entry name" value="Trypsin-like serine proteases"/>
    <property type="match status" value="1"/>
</dbReference>
<evidence type="ECO:0008006" key="3">
    <source>
        <dbReference type="Google" id="ProtNLM"/>
    </source>
</evidence>
<organism evidence="1 2">
    <name type="scientific">Cladorrhinum samala</name>
    <dbReference type="NCBI Taxonomy" id="585594"/>
    <lineage>
        <taxon>Eukaryota</taxon>
        <taxon>Fungi</taxon>
        <taxon>Dikarya</taxon>
        <taxon>Ascomycota</taxon>
        <taxon>Pezizomycotina</taxon>
        <taxon>Sordariomycetes</taxon>
        <taxon>Sordariomycetidae</taxon>
        <taxon>Sordariales</taxon>
        <taxon>Podosporaceae</taxon>
        <taxon>Cladorrhinum</taxon>
    </lineage>
</organism>
<gene>
    <name evidence="1" type="ORF">QBC42DRAFT_263863</name>
</gene>
<accession>A0AAV9HV80</accession>
<evidence type="ECO:0000313" key="2">
    <source>
        <dbReference type="Proteomes" id="UP001321749"/>
    </source>
</evidence>
<proteinExistence type="predicted"/>
<keyword evidence="2" id="KW-1185">Reference proteome</keyword>
<comment type="caution">
    <text evidence="1">The sequence shown here is derived from an EMBL/GenBank/DDBJ whole genome shotgun (WGS) entry which is preliminary data.</text>
</comment>
<evidence type="ECO:0000313" key="1">
    <source>
        <dbReference type="EMBL" id="KAK4464273.1"/>
    </source>
</evidence>
<reference evidence="1" key="1">
    <citation type="journal article" date="2023" name="Mol. Phylogenet. Evol.">
        <title>Genome-scale phylogeny and comparative genomics of the fungal order Sordariales.</title>
        <authorList>
            <person name="Hensen N."/>
            <person name="Bonometti L."/>
            <person name="Westerberg I."/>
            <person name="Brannstrom I.O."/>
            <person name="Guillou S."/>
            <person name="Cros-Aarteil S."/>
            <person name="Calhoun S."/>
            <person name="Haridas S."/>
            <person name="Kuo A."/>
            <person name="Mondo S."/>
            <person name="Pangilinan J."/>
            <person name="Riley R."/>
            <person name="LaButti K."/>
            <person name="Andreopoulos B."/>
            <person name="Lipzen A."/>
            <person name="Chen C."/>
            <person name="Yan M."/>
            <person name="Daum C."/>
            <person name="Ng V."/>
            <person name="Clum A."/>
            <person name="Steindorff A."/>
            <person name="Ohm R.A."/>
            <person name="Martin F."/>
            <person name="Silar P."/>
            <person name="Natvig D.O."/>
            <person name="Lalanne C."/>
            <person name="Gautier V."/>
            <person name="Ament-Velasquez S.L."/>
            <person name="Kruys A."/>
            <person name="Hutchinson M.I."/>
            <person name="Powell A.J."/>
            <person name="Barry K."/>
            <person name="Miller A.N."/>
            <person name="Grigoriev I.V."/>
            <person name="Debuchy R."/>
            <person name="Gladieux P."/>
            <person name="Hiltunen Thoren M."/>
            <person name="Johannesson H."/>
        </authorList>
    </citation>
    <scope>NUCLEOTIDE SEQUENCE</scope>
    <source>
        <strain evidence="1">PSN324</strain>
    </source>
</reference>
<dbReference type="EMBL" id="MU864950">
    <property type="protein sequence ID" value="KAK4464273.1"/>
    <property type="molecule type" value="Genomic_DNA"/>
</dbReference>
<dbReference type="Proteomes" id="UP001321749">
    <property type="component" value="Unassembled WGS sequence"/>
</dbReference>
<dbReference type="Gene3D" id="2.40.10.10">
    <property type="entry name" value="Trypsin-like serine proteases"/>
    <property type="match status" value="2"/>
</dbReference>
<dbReference type="Pfam" id="PF13365">
    <property type="entry name" value="Trypsin_2"/>
    <property type="match status" value="1"/>
</dbReference>
<protein>
    <recommendedName>
        <fullName evidence="3">Serine protease</fullName>
    </recommendedName>
</protein>
<sequence>MVPTVISCDLRELLSAVKGSDFAKAYREYRILLDYLAASTPSASALPTREELEAQWGKNRCEDLEIRIQGLERHISQMATLFRAESTMASLDLKQLAPFPDIVKVMKATVQVRPIEVDPRHPIILYCEAVDMTKRREALAELHQLIVDFETYLERIMLLRQGTLEISGTGGRVPDMLGWRLDSNLTSGSDDQPLVDSFAYLGPGSQLGLVVVKALFPSSQSRRALFLYTGWLLDSRTVVTVAQAVYRPHEGFADAVQVLNPGGGTIQGSHIAMQWGWYKSSEAMDDLALIRLDDDFPSARPLEYRFLQKCVSGSLSVTMRRFFAKPHPRGRSVGLYQSSGTISTSLEVTWGVIHHSMTTDPVSAGSPLVDDDGFVVGIHHGHRQVEDEAGTVDVINCAIDFDRDVRNPRHLQILLNYMEDPTNLDGQQMTVRPMKTVAKAKGLCRFVLCP</sequence>